<feature type="transmembrane region" description="Helical" evidence="1">
    <location>
        <begin position="34"/>
        <end position="61"/>
    </location>
</feature>
<feature type="transmembrane region" description="Helical" evidence="1">
    <location>
        <begin position="6"/>
        <end position="27"/>
    </location>
</feature>
<keyword evidence="3" id="KW-1185">Reference proteome</keyword>
<keyword evidence="1" id="KW-1133">Transmembrane helix</keyword>
<keyword evidence="1" id="KW-0812">Transmembrane</keyword>
<evidence type="ECO:0000313" key="3">
    <source>
        <dbReference type="Proteomes" id="UP000053815"/>
    </source>
</evidence>
<dbReference type="AlphaFoldDB" id="A0A0C9LWX8"/>
<gene>
    <name evidence="2" type="ORF">MAM1_0257d08825</name>
</gene>
<feature type="transmembrane region" description="Helical" evidence="1">
    <location>
        <begin position="123"/>
        <end position="143"/>
    </location>
</feature>
<feature type="transmembrane region" description="Helical" evidence="1">
    <location>
        <begin position="95"/>
        <end position="117"/>
    </location>
</feature>
<accession>A0A0C9LWX8</accession>
<reference evidence="2" key="1">
    <citation type="submission" date="2014-09" db="EMBL/GenBank/DDBJ databases">
        <title>Draft genome sequence of an oleaginous Mucoromycotina fungus Mucor ambiguus NBRC6742.</title>
        <authorList>
            <person name="Takeda I."/>
            <person name="Yamane N."/>
            <person name="Morita T."/>
            <person name="Tamano K."/>
            <person name="Machida M."/>
            <person name="Baker S."/>
            <person name="Koike H."/>
        </authorList>
    </citation>
    <scope>NUCLEOTIDE SEQUENCE</scope>
    <source>
        <strain evidence="2">NBRC 6742</strain>
    </source>
</reference>
<evidence type="ECO:0000256" key="1">
    <source>
        <dbReference type="SAM" id="Phobius"/>
    </source>
</evidence>
<sequence length="170" mass="18504">MLSLGKFLLLATAAAVYLSPWFLGVCCCCDCRSLAVLAMLFLGNLMHAFSVCCRSLAVLVLPTAAGAAASHLLLYFLQLSTVVHLLFWRCSLLQVLAFAVYCRLFAVVVLSTAAAAVHLVPSAAGVVIWNFWFVLCCVDVPIAEAQHQFYPRQGVDRLPPLSYWHLLGGN</sequence>
<organism evidence="2">
    <name type="scientific">Mucor ambiguus</name>
    <dbReference type="NCBI Taxonomy" id="91626"/>
    <lineage>
        <taxon>Eukaryota</taxon>
        <taxon>Fungi</taxon>
        <taxon>Fungi incertae sedis</taxon>
        <taxon>Mucoromycota</taxon>
        <taxon>Mucoromycotina</taxon>
        <taxon>Mucoromycetes</taxon>
        <taxon>Mucorales</taxon>
        <taxon>Mucorineae</taxon>
        <taxon>Mucoraceae</taxon>
        <taxon>Mucor</taxon>
    </lineage>
</organism>
<keyword evidence="1" id="KW-0472">Membrane</keyword>
<proteinExistence type="predicted"/>
<protein>
    <submittedName>
        <fullName evidence="2">Uncharacterized protein</fullName>
    </submittedName>
</protein>
<dbReference type="EMBL" id="DF836546">
    <property type="protein sequence ID" value="GAN09300.1"/>
    <property type="molecule type" value="Genomic_DNA"/>
</dbReference>
<name>A0A0C9LWX8_9FUNG</name>
<evidence type="ECO:0000313" key="2">
    <source>
        <dbReference type="EMBL" id="GAN09300.1"/>
    </source>
</evidence>
<feature type="transmembrane region" description="Helical" evidence="1">
    <location>
        <begin position="67"/>
        <end position="88"/>
    </location>
</feature>
<dbReference type="Proteomes" id="UP000053815">
    <property type="component" value="Unassembled WGS sequence"/>
</dbReference>